<name>A0A7Z7J1B8_XANCH</name>
<evidence type="ECO:0000313" key="1">
    <source>
        <dbReference type="EMBL" id="SOO25508.1"/>
    </source>
</evidence>
<accession>A0A7Z7J1B8</accession>
<sequence length="20" mass="2389">MERWAYKKGVELGGHRTLRT</sequence>
<proteinExistence type="predicted"/>
<dbReference type="EMBL" id="OCZC01000073">
    <property type="protein sequence ID" value="SOO25508.1"/>
    <property type="molecule type" value="Genomic_DNA"/>
</dbReference>
<reference evidence="1 2" key="1">
    <citation type="submission" date="2017-10" db="EMBL/GenBank/DDBJ databases">
        <authorList>
            <person name="Regsiter A."/>
            <person name="William W."/>
        </authorList>
    </citation>
    <scope>NUCLEOTIDE SEQUENCE [LARGE SCALE GENOMIC DNA]</scope>
    <source>
        <strain evidence="1 2">CFBP6991</strain>
    </source>
</reference>
<organism evidence="1 2">
    <name type="scientific">Xanthomonas campestris pv. phaseoli</name>
    <dbReference type="NCBI Taxonomy" id="317013"/>
    <lineage>
        <taxon>Bacteria</taxon>
        <taxon>Pseudomonadati</taxon>
        <taxon>Pseudomonadota</taxon>
        <taxon>Gammaproteobacteria</taxon>
        <taxon>Lysobacterales</taxon>
        <taxon>Lysobacteraceae</taxon>
        <taxon>Xanthomonas</taxon>
    </lineage>
</organism>
<comment type="caution">
    <text evidence="1">The sequence shown here is derived from an EMBL/GenBank/DDBJ whole genome shotgun (WGS) entry which is preliminary data.</text>
</comment>
<protein>
    <submittedName>
        <fullName evidence="1">Uncharacterized protein</fullName>
    </submittedName>
</protein>
<dbReference type="AlphaFoldDB" id="A0A7Z7J1B8"/>
<dbReference type="Proteomes" id="UP000234345">
    <property type="component" value="Unassembled WGS sequence"/>
</dbReference>
<evidence type="ECO:0000313" key="2">
    <source>
        <dbReference type="Proteomes" id="UP000234345"/>
    </source>
</evidence>
<gene>
    <name evidence="1" type="ORF">XFF6991_460063</name>
</gene>